<evidence type="ECO:0000256" key="1">
    <source>
        <dbReference type="ARBA" id="ARBA00022553"/>
    </source>
</evidence>
<dbReference type="Gene3D" id="3.40.50.2300">
    <property type="match status" value="1"/>
</dbReference>
<dbReference type="GO" id="GO:0003677">
    <property type="term" value="F:DNA binding"/>
    <property type="evidence" value="ECO:0007669"/>
    <property type="project" value="UniProtKB-KW"/>
</dbReference>
<dbReference type="AlphaFoldDB" id="C3X527"/>
<dbReference type="Proteomes" id="UP000003973">
    <property type="component" value="Unassembled WGS sequence"/>
</dbReference>
<evidence type="ECO:0000256" key="3">
    <source>
        <dbReference type="ARBA" id="ARBA00023125"/>
    </source>
</evidence>
<proteinExistence type="predicted"/>
<dbReference type="InterPro" id="IPR058245">
    <property type="entry name" value="NreC/VraR/RcsB-like_REC"/>
</dbReference>
<dbReference type="PROSITE" id="PS50043">
    <property type="entry name" value="HTH_LUXR_2"/>
    <property type="match status" value="1"/>
</dbReference>
<protein>
    <recommendedName>
        <fullName evidence="10">Response regulator transcription factor</fullName>
    </recommendedName>
</protein>
<keyword evidence="9" id="KW-1185">Reference proteome</keyword>
<dbReference type="Pfam" id="PF00196">
    <property type="entry name" value="GerE"/>
    <property type="match status" value="1"/>
</dbReference>
<feature type="modified residue" description="4-aspartylphosphate" evidence="5">
    <location>
        <position position="54"/>
    </location>
</feature>
<keyword evidence="4" id="KW-0804">Transcription</keyword>
<dbReference type="GO" id="GO:0000160">
    <property type="term" value="P:phosphorelay signal transduction system"/>
    <property type="evidence" value="ECO:0007669"/>
    <property type="project" value="InterPro"/>
</dbReference>
<evidence type="ECO:0000313" key="8">
    <source>
        <dbReference type="EMBL" id="EEO28313.1"/>
    </source>
</evidence>
<sequence length="214" mass="23800">MIRIVIADDHTLMREGLKRILEGNEEITVAGEAVDGFSVLAQVRKGGFDVLLLDLSMPGRSGIDLIRQIRTEAPKLPVLVLTMYEEEQYAVRSIRAGAQGYLTKESAGSQLVTAIKRVASGRPYISMEVAERLALDIMTPEKELPHKQLSNREFEIFNMMASGKSITDIATQLHLSVKTVSTHKSRILAKMDMHSLAEIVQYAIAHNLLAPFER</sequence>
<dbReference type="Pfam" id="PF00072">
    <property type="entry name" value="Response_reg"/>
    <property type="match status" value="1"/>
</dbReference>
<dbReference type="SMART" id="SM00448">
    <property type="entry name" value="REC"/>
    <property type="match status" value="1"/>
</dbReference>
<evidence type="ECO:0000256" key="4">
    <source>
        <dbReference type="ARBA" id="ARBA00023163"/>
    </source>
</evidence>
<dbReference type="HOGENOM" id="CLU_000445_90_1_4"/>
<dbReference type="CDD" id="cd17535">
    <property type="entry name" value="REC_NarL-like"/>
    <property type="match status" value="1"/>
</dbReference>
<evidence type="ECO:0000256" key="2">
    <source>
        <dbReference type="ARBA" id="ARBA00023015"/>
    </source>
</evidence>
<reference evidence="8" key="1">
    <citation type="submission" date="2011-10" db="EMBL/GenBank/DDBJ databases">
        <title>The Genome Sequence of Oxalobacter formigenes HOxBLS.</title>
        <authorList>
            <consortium name="The Broad Institute Genome Sequencing Platform"/>
            <person name="Earl A."/>
            <person name="Ward D."/>
            <person name="Feldgarden M."/>
            <person name="Gevers D."/>
            <person name="Allison M.J."/>
            <person name="Humphrey S."/>
            <person name="Young S.K."/>
            <person name="Zeng Q."/>
            <person name="Gargeya S."/>
            <person name="Fitzgerald M."/>
            <person name="Haas B."/>
            <person name="Abouelleil A."/>
            <person name="Alvarado L."/>
            <person name="Arachchi H.M."/>
            <person name="Berlin A."/>
            <person name="Brown A."/>
            <person name="Chapman S.B."/>
            <person name="Chen Z."/>
            <person name="Dunbar C."/>
            <person name="Freedman E."/>
            <person name="Gearin G."/>
            <person name="Goldberg J."/>
            <person name="Griggs A."/>
            <person name="Gujja S."/>
            <person name="Heiman D."/>
            <person name="Howarth C."/>
            <person name="Larson L."/>
            <person name="Lui A."/>
            <person name="MacDonald P.J.P."/>
            <person name="Montmayeur A."/>
            <person name="Murphy C."/>
            <person name="Neiman D."/>
            <person name="Pearson M."/>
            <person name="Priest M."/>
            <person name="Roberts A."/>
            <person name="Saif S."/>
            <person name="Shea T."/>
            <person name="Shenoy N."/>
            <person name="Sisk P."/>
            <person name="Stolte C."/>
            <person name="Sykes S."/>
            <person name="Wortman J."/>
            <person name="Nusbaum C."/>
            <person name="Birren B."/>
        </authorList>
    </citation>
    <scope>NUCLEOTIDE SEQUENCE [LARGE SCALE GENOMIC DNA]</scope>
    <source>
        <strain evidence="8">HOxBLS</strain>
    </source>
</reference>
<comment type="caution">
    <text evidence="8">The sequence shown here is derived from an EMBL/GenBank/DDBJ whole genome shotgun (WGS) entry which is preliminary data.</text>
</comment>
<feature type="domain" description="HTH luxR-type" evidence="6">
    <location>
        <begin position="142"/>
        <end position="207"/>
    </location>
</feature>
<accession>C3X527</accession>
<name>C3X527_9BURK</name>
<dbReference type="InterPro" id="IPR000792">
    <property type="entry name" value="Tscrpt_reg_LuxR_C"/>
</dbReference>
<evidence type="ECO:0008006" key="10">
    <source>
        <dbReference type="Google" id="ProtNLM"/>
    </source>
</evidence>
<dbReference type="GO" id="GO:0006355">
    <property type="term" value="P:regulation of DNA-templated transcription"/>
    <property type="evidence" value="ECO:0007669"/>
    <property type="project" value="InterPro"/>
</dbReference>
<dbReference type="SMART" id="SM00421">
    <property type="entry name" value="HTH_LUXR"/>
    <property type="match status" value="1"/>
</dbReference>
<dbReference type="RefSeq" id="WP_005877914.1">
    <property type="nucleotide sequence ID" value="NZ_CABMNL010000001.1"/>
</dbReference>
<dbReference type="InterPro" id="IPR011006">
    <property type="entry name" value="CheY-like_superfamily"/>
</dbReference>
<keyword evidence="1 5" id="KW-0597">Phosphoprotein</keyword>
<dbReference type="SUPFAM" id="SSF52172">
    <property type="entry name" value="CheY-like"/>
    <property type="match status" value="1"/>
</dbReference>
<dbReference type="EMBL" id="ACDP02000006">
    <property type="protein sequence ID" value="EEO28313.1"/>
    <property type="molecule type" value="Genomic_DNA"/>
</dbReference>
<dbReference type="PRINTS" id="PR00038">
    <property type="entry name" value="HTHLUXR"/>
</dbReference>
<keyword evidence="2" id="KW-0805">Transcription regulation</keyword>
<evidence type="ECO:0000256" key="5">
    <source>
        <dbReference type="PROSITE-ProRule" id="PRU00169"/>
    </source>
</evidence>
<dbReference type="CDD" id="cd06170">
    <property type="entry name" value="LuxR_C_like"/>
    <property type="match status" value="1"/>
</dbReference>
<gene>
    <name evidence="8" type="ORF">OFAG_01466</name>
</gene>
<dbReference type="InterPro" id="IPR039420">
    <property type="entry name" value="WalR-like"/>
</dbReference>
<evidence type="ECO:0000259" key="7">
    <source>
        <dbReference type="PROSITE" id="PS50110"/>
    </source>
</evidence>
<keyword evidence="3" id="KW-0238">DNA-binding</keyword>
<dbReference type="PROSITE" id="PS50110">
    <property type="entry name" value="RESPONSE_REGULATORY"/>
    <property type="match status" value="1"/>
</dbReference>
<dbReference type="InterPro" id="IPR016032">
    <property type="entry name" value="Sig_transdc_resp-reg_C-effctor"/>
</dbReference>
<dbReference type="PANTHER" id="PTHR43214">
    <property type="entry name" value="TWO-COMPONENT RESPONSE REGULATOR"/>
    <property type="match status" value="1"/>
</dbReference>
<dbReference type="InterPro" id="IPR001789">
    <property type="entry name" value="Sig_transdc_resp-reg_receiver"/>
</dbReference>
<dbReference type="SUPFAM" id="SSF46894">
    <property type="entry name" value="C-terminal effector domain of the bipartite response regulators"/>
    <property type="match status" value="1"/>
</dbReference>
<feature type="domain" description="Response regulatory" evidence="7">
    <location>
        <begin position="3"/>
        <end position="119"/>
    </location>
</feature>
<dbReference type="eggNOG" id="COG2197">
    <property type="taxonomic scope" value="Bacteria"/>
</dbReference>
<organism evidence="8 9">
    <name type="scientific">Oxalobacter paraformigenes</name>
    <dbReference type="NCBI Taxonomy" id="556268"/>
    <lineage>
        <taxon>Bacteria</taxon>
        <taxon>Pseudomonadati</taxon>
        <taxon>Pseudomonadota</taxon>
        <taxon>Betaproteobacteria</taxon>
        <taxon>Burkholderiales</taxon>
        <taxon>Oxalobacteraceae</taxon>
        <taxon>Oxalobacter</taxon>
    </lineage>
</organism>
<dbReference type="PANTHER" id="PTHR43214:SF41">
    <property type="entry name" value="NITRATE_NITRITE RESPONSE REGULATOR PROTEIN NARP"/>
    <property type="match status" value="1"/>
</dbReference>
<evidence type="ECO:0000259" key="6">
    <source>
        <dbReference type="PROSITE" id="PS50043"/>
    </source>
</evidence>
<evidence type="ECO:0000313" key="9">
    <source>
        <dbReference type="Proteomes" id="UP000003973"/>
    </source>
</evidence>